<evidence type="ECO:0000259" key="5">
    <source>
        <dbReference type="PROSITE" id="PS50931"/>
    </source>
</evidence>
<dbReference type="InterPro" id="IPR036388">
    <property type="entry name" value="WH-like_DNA-bd_sf"/>
</dbReference>
<comment type="similarity">
    <text evidence="1">Belongs to the LysR transcriptional regulatory family.</text>
</comment>
<dbReference type="PANTHER" id="PTHR30427:SF1">
    <property type="entry name" value="TRANSCRIPTIONAL ACTIVATOR PROTEIN LYSR"/>
    <property type="match status" value="1"/>
</dbReference>
<evidence type="ECO:0000256" key="4">
    <source>
        <dbReference type="ARBA" id="ARBA00023163"/>
    </source>
</evidence>
<comment type="caution">
    <text evidence="6">The sequence shown here is derived from an EMBL/GenBank/DDBJ whole genome shotgun (WGS) entry which is preliminary data.</text>
</comment>
<dbReference type="Pfam" id="PF03466">
    <property type="entry name" value="LysR_substrate"/>
    <property type="match status" value="1"/>
</dbReference>
<evidence type="ECO:0000256" key="1">
    <source>
        <dbReference type="ARBA" id="ARBA00009437"/>
    </source>
</evidence>
<sequence length="300" mass="31835">MQLRHLEVFHAIMQVGSVTGAARMLDTSQSSVSKVLQHFELQLGLPLFERKARKLYPTPEARRLYQETDGLVAHLQGVRRLAATLSQHPGDVLRVAATPSIAGAVLAPAVIAWRRRFPHMRCELSTYHTNDIVARLLLGEADIGLSLQDPRHAGIGASVLAEHVVMVAAPALTWPRAACAAPLPVAALTGELIGLADSDPVGALVRAALNAQDLDPVCSTVVQTHQLAVALVAAGHGMALVDPFTAASMDPSVVQTRQCAPAMPVSMFLLVREYAVLADPARALAQHIAKAACASLKPLV</sequence>
<feature type="domain" description="HTH lysR-type" evidence="5">
    <location>
        <begin position="1"/>
        <end position="58"/>
    </location>
</feature>
<gene>
    <name evidence="6" type="ORF">C7C56_023055</name>
</gene>
<dbReference type="InterPro" id="IPR000847">
    <property type="entry name" value="LysR_HTH_N"/>
</dbReference>
<dbReference type="PROSITE" id="PS50931">
    <property type="entry name" value="HTH_LYSR"/>
    <property type="match status" value="1"/>
</dbReference>
<dbReference type="InterPro" id="IPR036390">
    <property type="entry name" value="WH_DNA-bd_sf"/>
</dbReference>
<dbReference type="SUPFAM" id="SSF46785">
    <property type="entry name" value="Winged helix' DNA-binding domain"/>
    <property type="match status" value="1"/>
</dbReference>
<dbReference type="Pfam" id="PF00126">
    <property type="entry name" value="HTH_1"/>
    <property type="match status" value="1"/>
</dbReference>
<keyword evidence="2" id="KW-0805">Transcription regulation</keyword>
<evidence type="ECO:0000313" key="7">
    <source>
        <dbReference type="Proteomes" id="UP000241421"/>
    </source>
</evidence>
<reference evidence="6 7" key="1">
    <citation type="submission" date="2018-04" db="EMBL/GenBank/DDBJ databases">
        <title>Massilia violaceinigra sp. nov., a novel purple-pigmented bacterium isolated from Tianshan glacier, Xinjiang, China.</title>
        <authorList>
            <person name="Wang H."/>
        </authorList>
    </citation>
    <scope>NUCLEOTIDE SEQUENCE [LARGE SCALE GENOMIC DNA]</scope>
    <source>
        <strain evidence="6 7">B448-2</strain>
    </source>
</reference>
<keyword evidence="4" id="KW-0804">Transcription</keyword>
<dbReference type="Gene3D" id="3.40.190.10">
    <property type="entry name" value="Periplasmic binding protein-like II"/>
    <property type="match status" value="2"/>
</dbReference>
<name>A0A2U2HEU0_9BURK</name>
<proteinExistence type="inferred from homology"/>
<dbReference type="PANTHER" id="PTHR30427">
    <property type="entry name" value="TRANSCRIPTIONAL ACTIVATOR PROTEIN LYSR"/>
    <property type="match status" value="1"/>
</dbReference>
<dbReference type="OrthoDB" id="110033at2"/>
<dbReference type="AlphaFoldDB" id="A0A2U2HEU0"/>
<dbReference type="RefSeq" id="WP_106759705.1">
    <property type="nucleotide sequence ID" value="NZ_PXWF02000299.1"/>
</dbReference>
<protein>
    <submittedName>
        <fullName evidence="6">LysR family transcriptional regulator</fullName>
    </submittedName>
</protein>
<organism evidence="6 7">
    <name type="scientific">Massilia glaciei</name>
    <dbReference type="NCBI Taxonomy" id="1524097"/>
    <lineage>
        <taxon>Bacteria</taxon>
        <taxon>Pseudomonadati</taxon>
        <taxon>Pseudomonadota</taxon>
        <taxon>Betaproteobacteria</taxon>
        <taxon>Burkholderiales</taxon>
        <taxon>Oxalobacteraceae</taxon>
        <taxon>Telluria group</taxon>
        <taxon>Massilia</taxon>
    </lineage>
</organism>
<keyword evidence="3" id="KW-0238">DNA-binding</keyword>
<dbReference type="SUPFAM" id="SSF53850">
    <property type="entry name" value="Periplasmic binding protein-like II"/>
    <property type="match status" value="1"/>
</dbReference>
<dbReference type="Gene3D" id="1.10.10.10">
    <property type="entry name" value="Winged helix-like DNA-binding domain superfamily/Winged helix DNA-binding domain"/>
    <property type="match status" value="1"/>
</dbReference>
<evidence type="ECO:0000256" key="2">
    <source>
        <dbReference type="ARBA" id="ARBA00023015"/>
    </source>
</evidence>
<accession>A0A2U2HEU0</accession>
<evidence type="ECO:0000256" key="3">
    <source>
        <dbReference type="ARBA" id="ARBA00023125"/>
    </source>
</evidence>
<dbReference type="EMBL" id="PXWF02000299">
    <property type="protein sequence ID" value="PWF42265.1"/>
    <property type="molecule type" value="Genomic_DNA"/>
</dbReference>
<dbReference type="InterPro" id="IPR005119">
    <property type="entry name" value="LysR_subst-bd"/>
</dbReference>
<evidence type="ECO:0000313" key="6">
    <source>
        <dbReference type="EMBL" id="PWF42265.1"/>
    </source>
</evidence>
<dbReference type="GO" id="GO:0003700">
    <property type="term" value="F:DNA-binding transcription factor activity"/>
    <property type="evidence" value="ECO:0007669"/>
    <property type="project" value="InterPro"/>
</dbReference>
<dbReference type="Proteomes" id="UP000241421">
    <property type="component" value="Unassembled WGS sequence"/>
</dbReference>
<keyword evidence="7" id="KW-1185">Reference proteome</keyword>
<dbReference type="GO" id="GO:0009089">
    <property type="term" value="P:lysine biosynthetic process via diaminopimelate"/>
    <property type="evidence" value="ECO:0007669"/>
    <property type="project" value="TreeGrafter"/>
</dbReference>
<dbReference type="GO" id="GO:0010628">
    <property type="term" value="P:positive regulation of gene expression"/>
    <property type="evidence" value="ECO:0007669"/>
    <property type="project" value="TreeGrafter"/>
</dbReference>
<dbReference type="GO" id="GO:0043565">
    <property type="term" value="F:sequence-specific DNA binding"/>
    <property type="evidence" value="ECO:0007669"/>
    <property type="project" value="TreeGrafter"/>
</dbReference>